<reference evidence="1 2" key="1">
    <citation type="submission" date="2019-01" db="EMBL/GenBank/DDBJ databases">
        <title>Genomic analysis of febrile catheter-associated UTI E. coli isolates.</title>
        <authorList>
            <person name="Potter R."/>
            <person name="Zou Z."/>
            <person name="Henderson J."/>
            <person name="Dantas G."/>
        </authorList>
    </citation>
    <scope>NUCLEOTIDE SEQUENCE [LARGE SCALE GENOMIC DNA]</scope>
    <source>
        <strain evidence="1 2">49_rectal</strain>
    </source>
</reference>
<name>A0A9Q7NXF2_ECOLX</name>
<sequence>MKTELTVENRIASELNAGTDMSESKLAEKYDVPRSIVRRVKANIEEYTVVEEVKAENTVEVVDAVEAQRIVNQAFGFDNIEKLLASKSANKKPSAISMIIFKRTEGDFELFKKQMSDKTAAYQRDQFLRCVNSTKGEMSETENA</sequence>
<dbReference type="Proteomes" id="UP000290652">
    <property type="component" value="Unassembled WGS sequence"/>
</dbReference>
<dbReference type="AlphaFoldDB" id="A0A9Q7NXF2"/>
<gene>
    <name evidence="1" type="ORF">EPS97_13510</name>
</gene>
<comment type="caution">
    <text evidence="1">The sequence shown here is derived from an EMBL/GenBank/DDBJ whole genome shotgun (WGS) entry which is preliminary data.</text>
</comment>
<evidence type="ECO:0000313" key="1">
    <source>
        <dbReference type="EMBL" id="RXB29791.1"/>
    </source>
</evidence>
<dbReference type="EMBL" id="SCIU01000024">
    <property type="protein sequence ID" value="RXB29791.1"/>
    <property type="molecule type" value="Genomic_DNA"/>
</dbReference>
<proteinExistence type="predicted"/>
<organism evidence="1 2">
    <name type="scientific">Escherichia coli</name>
    <dbReference type="NCBI Taxonomy" id="562"/>
    <lineage>
        <taxon>Bacteria</taxon>
        <taxon>Pseudomonadati</taxon>
        <taxon>Pseudomonadota</taxon>
        <taxon>Gammaproteobacteria</taxon>
        <taxon>Enterobacterales</taxon>
        <taxon>Enterobacteriaceae</taxon>
        <taxon>Escherichia</taxon>
    </lineage>
</organism>
<dbReference type="RefSeq" id="WP_000845970.1">
    <property type="nucleotide sequence ID" value="NZ_CP146665.1"/>
</dbReference>
<evidence type="ECO:0000313" key="2">
    <source>
        <dbReference type="Proteomes" id="UP000290652"/>
    </source>
</evidence>
<protein>
    <submittedName>
        <fullName evidence="1">Uncharacterized protein</fullName>
    </submittedName>
</protein>
<accession>A0A9Q7NXF2</accession>